<dbReference type="GO" id="GO:0003677">
    <property type="term" value="F:DNA binding"/>
    <property type="evidence" value="ECO:0007669"/>
    <property type="project" value="InterPro"/>
</dbReference>
<protein>
    <recommendedName>
        <fullName evidence="3">XRE family transcriptional regulator</fullName>
    </recommendedName>
</protein>
<keyword evidence="2" id="KW-1185">Reference proteome</keyword>
<dbReference type="SUPFAM" id="SSF47413">
    <property type="entry name" value="lambda repressor-like DNA-binding domains"/>
    <property type="match status" value="1"/>
</dbReference>
<dbReference type="Proteomes" id="UP000282971">
    <property type="component" value="Unassembled WGS sequence"/>
</dbReference>
<evidence type="ECO:0000313" key="1">
    <source>
        <dbReference type="EMBL" id="RVT92981.1"/>
    </source>
</evidence>
<name>A0A437M5I9_9SPHN</name>
<proteinExistence type="predicted"/>
<dbReference type="EMBL" id="SACN01000001">
    <property type="protein sequence ID" value="RVT92981.1"/>
    <property type="molecule type" value="Genomic_DNA"/>
</dbReference>
<evidence type="ECO:0008006" key="3">
    <source>
        <dbReference type="Google" id="ProtNLM"/>
    </source>
</evidence>
<accession>A0A437M5I9</accession>
<organism evidence="1 2">
    <name type="scientific">Sphingomonas crocodyli</name>
    <dbReference type="NCBI Taxonomy" id="1979270"/>
    <lineage>
        <taxon>Bacteria</taxon>
        <taxon>Pseudomonadati</taxon>
        <taxon>Pseudomonadota</taxon>
        <taxon>Alphaproteobacteria</taxon>
        <taxon>Sphingomonadales</taxon>
        <taxon>Sphingomonadaceae</taxon>
        <taxon>Sphingomonas</taxon>
    </lineage>
</organism>
<dbReference type="InterPro" id="IPR010982">
    <property type="entry name" value="Lambda_DNA-bd_dom_sf"/>
</dbReference>
<sequence length="70" mass="7880">MKLLRRSDWFAPALGWPTMGEFAHLTKIPVERWTAVICGSRPLDLDMAIALSIFWDAPVDHFLNETPGGI</sequence>
<dbReference type="RefSeq" id="WP_164857071.1">
    <property type="nucleotide sequence ID" value="NZ_SACN01000001.1"/>
</dbReference>
<evidence type="ECO:0000313" key="2">
    <source>
        <dbReference type="Proteomes" id="UP000282971"/>
    </source>
</evidence>
<gene>
    <name evidence="1" type="ORF">EOD43_03490</name>
</gene>
<comment type="caution">
    <text evidence="1">The sequence shown here is derived from an EMBL/GenBank/DDBJ whole genome shotgun (WGS) entry which is preliminary data.</text>
</comment>
<dbReference type="AlphaFoldDB" id="A0A437M5I9"/>
<reference evidence="1 2" key="1">
    <citation type="submission" date="2019-01" db="EMBL/GenBank/DDBJ databases">
        <authorList>
            <person name="Chen W.-M."/>
        </authorList>
    </citation>
    <scope>NUCLEOTIDE SEQUENCE [LARGE SCALE GENOMIC DNA]</scope>
    <source>
        <strain evidence="1 2">CCP-7</strain>
    </source>
</reference>